<evidence type="ECO:0000256" key="1">
    <source>
        <dbReference type="ARBA" id="ARBA00006806"/>
    </source>
</evidence>
<dbReference type="GO" id="GO:0048487">
    <property type="term" value="F:beta-tubulin binding"/>
    <property type="evidence" value="ECO:0007669"/>
    <property type="project" value="InterPro"/>
</dbReference>
<dbReference type="AlphaFoldDB" id="A0A4S4MW73"/>
<dbReference type="InterPro" id="IPR004226">
    <property type="entry name" value="TBCA"/>
</dbReference>
<dbReference type="GO" id="GO:0007021">
    <property type="term" value="P:tubulin complex assembly"/>
    <property type="evidence" value="ECO:0007669"/>
    <property type="project" value="UniProtKB-UniRule"/>
</dbReference>
<name>A0A4S4MW73_9APHY</name>
<dbReference type="InterPro" id="IPR036126">
    <property type="entry name" value="TBCA_sf"/>
</dbReference>
<keyword evidence="3" id="KW-0206">Cytoskeleton</keyword>
<dbReference type="PANTHER" id="PTHR21500">
    <property type="entry name" value="TUBULIN-SPECIFIC CHAPERONE A"/>
    <property type="match status" value="1"/>
</dbReference>
<keyword evidence="3" id="KW-0493">Microtubule</keyword>
<evidence type="ECO:0000313" key="5">
    <source>
        <dbReference type="Proteomes" id="UP000308730"/>
    </source>
</evidence>
<comment type="similarity">
    <text evidence="1 3">Belongs to the TBCA family.</text>
</comment>
<dbReference type="SUPFAM" id="SSF46988">
    <property type="entry name" value="Tubulin chaperone cofactor A"/>
    <property type="match status" value="1"/>
</dbReference>
<dbReference type="GO" id="GO:0007023">
    <property type="term" value="P:post-chaperonin tubulin folding pathway"/>
    <property type="evidence" value="ECO:0007669"/>
    <property type="project" value="UniProtKB-UniRule"/>
</dbReference>
<dbReference type="Gene3D" id="1.20.58.90">
    <property type="match status" value="1"/>
</dbReference>
<dbReference type="OrthoDB" id="296187at2759"/>
<dbReference type="GO" id="GO:0005874">
    <property type="term" value="C:microtubule"/>
    <property type="evidence" value="ECO:0007669"/>
    <property type="project" value="UniProtKB-KW"/>
</dbReference>
<keyword evidence="3" id="KW-0963">Cytoplasm</keyword>
<accession>A0A4S4MW73</accession>
<comment type="subunit">
    <text evidence="3">Supercomplex made of cofactors A to E. Cofactors A and D function by capturing and stabilizing tubulin in a quasi-native conformation. Cofactor E binds to the cofactor D-tubulin complex; interaction with cofactor C then causes the release of tubulin polypeptides that are committed to the native state.</text>
</comment>
<organism evidence="4 5">
    <name type="scientific">Antrodiella citrinella</name>
    <dbReference type="NCBI Taxonomy" id="2447956"/>
    <lineage>
        <taxon>Eukaryota</taxon>
        <taxon>Fungi</taxon>
        <taxon>Dikarya</taxon>
        <taxon>Basidiomycota</taxon>
        <taxon>Agaricomycotina</taxon>
        <taxon>Agaricomycetes</taxon>
        <taxon>Polyporales</taxon>
        <taxon>Steccherinaceae</taxon>
        <taxon>Antrodiella</taxon>
    </lineage>
</organism>
<proteinExistence type="inferred from homology"/>
<sequence>MSDLTALRRQLKIKSGVAKRLFKEHQTYEKEEVDQKIKLDKFVADGAEAWDIKNAGLMLEENKKLVKDVANRLGAAVQDLRELLVSAKQNPEITQDEEYLKAEEILESVSV</sequence>
<evidence type="ECO:0000256" key="3">
    <source>
        <dbReference type="RuleBase" id="RU364030"/>
    </source>
</evidence>
<evidence type="ECO:0000313" key="4">
    <source>
        <dbReference type="EMBL" id="THH30624.1"/>
    </source>
</evidence>
<comment type="subcellular location">
    <subcellularLocation>
        <location evidence="3">Cytoplasm</location>
        <location evidence="3">Cytoskeleton</location>
    </subcellularLocation>
</comment>
<dbReference type="EMBL" id="SGPM01000073">
    <property type="protein sequence ID" value="THH30624.1"/>
    <property type="molecule type" value="Genomic_DNA"/>
</dbReference>
<evidence type="ECO:0000256" key="2">
    <source>
        <dbReference type="ARBA" id="ARBA00023186"/>
    </source>
</evidence>
<protein>
    <recommendedName>
        <fullName evidence="3">Tubulin-specific chaperone A</fullName>
    </recommendedName>
</protein>
<dbReference type="Pfam" id="PF02970">
    <property type="entry name" value="TBCA"/>
    <property type="match status" value="1"/>
</dbReference>
<dbReference type="PANTHER" id="PTHR21500:SF0">
    <property type="entry name" value="TUBULIN-SPECIFIC CHAPERONE A"/>
    <property type="match status" value="1"/>
</dbReference>
<keyword evidence="2 3" id="KW-0143">Chaperone</keyword>
<comment type="caution">
    <text evidence="4">The sequence shown here is derived from an EMBL/GenBank/DDBJ whole genome shotgun (WGS) entry which is preliminary data.</text>
</comment>
<keyword evidence="5" id="KW-1185">Reference proteome</keyword>
<gene>
    <name evidence="4" type="ORF">EUX98_g3551</name>
</gene>
<dbReference type="GO" id="GO:0005829">
    <property type="term" value="C:cytosol"/>
    <property type="evidence" value="ECO:0007669"/>
    <property type="project" value="TreeGrafter"/>
</dbReference>
<dbReference type="Proteomes" id="UP000308730">
    <property type="component" value="Unassembled WGS sequence"/>
</dbReference>
<reference evidence="4 5" key="1">
    <citation type="submission" date="2019-02" db="EMBL/GenBank/DDBJ databases">
        <title>Genome sequencing of the rare red list fungi Antrodiella citrinella (Flaviporus citrinellus).</title>
        <authorList>
            <person name="Buettner E."/>
            <person name="Kellner H."/>
        </authorList>
    </citation>
    <scope>NUCLEOTIDE SEQUENCE [LARGE SCALE GENOMIC DNA]</scope>
    <source>
        <strain evidence="4 5">DSM 108506</strain>
    </source>
</reference>